<feature type="region of interest" description="Disordered" evidence="1">
    <location>
        <begin position="1"/>
        <end position="51"/>
    </location>
</feature>
<dbReference type="PANTHER" id="PTHR17469">
    <property type="entry name" value="SPERM SPECIFIC ANTIGEN 2-RELATED"/>
    <property type="match status" value="1"/>
</dbReference>
<proteinExistence type="predicted"/>
<dbReference type="Proteomes" id="UP000694382">
    <property type="component" value="Unassembled WGS sequence"/>
</dbReference>
<dbReference type="GO" id="GO:0005102">
    <property type="term" value="F:signaling receptor binding"/>
    <property type="evidence" value="ECO:0007669"/>
    <property type="project" value="InterPro"/>
</dbReference>
<dbReference type="InterPro" id="IPR029325">
    <property type="entry name" value="ITPR-bd"/>
</dbReference>
<feature type="compositionally biased region" description="Gly residues" evidence="1">
    <location>
        <begin position="1"/>
        <end position="16"/>
    </location>
</feature>
<dbReference type="InterPro" id="IPR043444">
    <property type="entry name" value="TESPA1-like"/>
</dbReference>
<name>A0A8C3NN79_GEOPR</name>
<dbReference type="PANTHER" id="PTHR17469:SF1">
    <property type="entry name" value="PROTEIN TESPA1"/>
    <property type="match status" value="1"/>
</dbReference>
<accession>A0A8C3NN79</accession>
<reference evidence="2" key="2">
    <citation type="submission" date="2025-09" db="UniProtKB">
        <authorList>
            <consortium name="Ensembl"/>
        </authorList>
    </citation>
    <scope>IDENTIFICATION</scope>
</reference>
<evidence type="ECO:0000313" key="2">
    <source>
        <dbReference type="Ensembl" id="ENSCPVP00000021380.2"/>
    </source>
</evidence>
<organism evidence="2 3">
    <name type="scientific">Geospiza parvula</name>
    <name type="common">Small tree-finch</name>
    <name type="synonym">Camarhynchus parvulus</name>
    <dbReference type="NCBI Taxonomy" id="87175"/>
    <lineage>
        <taxon>Eukaryota</taxon>
        <taxon>Metazoa</taxon>
        <taxon>Chordata</taxon>
        <taxon>Craniata</taxon>
        <taxon>Vertebrata</taxon>
        <taxon>Euteleostomi</taxon>
        <taxon>Archelosauria</taxon>
        <taxon>Archosauria</taxon>
        <taxon>Dinosauria</taxon>
        <taxon>Saurischia</taxon>
        <taxon>Theropoda</taxon>
        <taxon>Coelurosauria</taxon>
        <taxon>Aves</taxon>
        <taxon>Neognathae</taxon>
        <taxon>Neoaves</taxon>
        <taxon>Telluraves</taxon>
        <taxon>Australaves</taxon>
        <taxon>Passeriformes</taxon>
        <taxon>Thraupidae</taxon>
        <taxon>Camarhynchus</taxon>
    </lineage>
</organism>
<dbReference type="Ensembl" id="ENSCPVT00000022331.2">
    <property type="protein sequence ID" value="ENSCPVP00000021380.2"/>
    <property type="gene ID" value="ENSCPVG00000015434.2"/>
</dbReference>
<keyword evidence="3" id="KW-1185">Reference proteome</keyword>
<sequence length="232" mass="23964">DLGSGGAGRAGQGRAGQGTLSPVCPAGTVPSPRRSQWDRRVKPGDSAASSVPCSVPCSVPSSVPSGVPSSVPCSVPCGVPSSSSLPAVLAWWHSDAEEILHSLGFVGSDPGVASRVPPRFFSGPSRASGIDLGLFLRAQARRLQLEDPCLLLASRFQQVQALAATADAFFCLYSHVSRTPLQRLAPPRPCRDIPDSAGERLKRAVSSLCLYTGRGHSGDTTRGATPGPDGTP</sequence>
<accession>A0A8U8CF54</accession>
<reference evidence="2" key="1">
    <citation type="submission" date="2025-08" db="UniProtKB">
        <authorList>
            <consortium name="Ensembl"/>
        </authorList>
    </citation>
    <scope>IDENTIFICATION</scope>
</reference>
<evidence type="ECO:0000256" key="1">
    <source>
        <dbReference type="SAM" id="MobiDB-lite"/>
    </source>
</evidence>
<dbReference type="AlphaFoldDB" id="A0A8C3NN79"/>
<dbReference type="Pfam" id="PF14722">
    <property type="entry name" value="KRAP_IP3R_bind"/>
    <property type="match status" value="1"/>
</dbReference>
<protein>
    <submittedName>
        <fullName evidence="2">Uncharacterized protein</fullName>
    </submittedName>
</protein>
<evidence type="ECO:0000313" key="3">
    <source>
        <dbReference type="Proteomes" id="UP000694382"/>
    </source>
</evidence>
<dbReference type="SMART" id="SM01257">
    <property type="entry name" value="KRAP_IP3R_bind"/>
    <property type="match status" value="1"/>
</dbReference>